<reference evidence="1" key="1">
    <citation type="journal article" date="2019" name="Environ. Microbiol.">
        <title>Fungal ecological strategies reflected in gene transcription - a case study of two litter decomposers.</title>
        <authorList>
            <person name="Barbi F."/>
            <person name="Kohler A."/>
            <person name="Barry K."/>
            <person name="Baskaran P."/>
            <person name="Daum C."/>
            <person name="Fauchery L."/>
            <person name="Ihrmark K."/>
            <person name="Kuo A."/>
            <person name="LaButti K."/>
            <person name="Lipzen A."/>
            <person name="Morin E."/>
            <person name="Grigoriev I.V."/>
            <person name="Henrissat B."/>
            <person name="Lindahl B."/>
            <person name="Martin F."/>
        </authorList>
    </citation>
    <scope>NUCLEOTIDE SEQUENCE</scope>
    <source>
        <strain evidence="1">JB14</strain>
    </source>
</reference>
<keyword evidence="2" id="KW-1185">Reference proteome</keyword>
<dbReference type="Proteomes" id="UP000799118">
    <property type="component" value="Unassembled WGS sequence"/>
</dbReference>
<dbReference type="AlphaFoldDB" id="A0A6A4GPF9"/>
<evidence type="ECO:0000313" key="1">
    <source>
        <dbReference type="EMBL" id="KAE9387125.1"/>
    </source>
</evidence>
<gene>
    <name evidence="1" type="ORF">BT96DRAFT_1005432</name>
</gene>
<accession>A0A6A4GPF9</accession>
<name>A0A6A4GPF9_9AGAR</name>
<sequence length="96" mass="11031">MASEKLLYHHGQPYGQCDGYTHWSEITNVNLIDYGADWCYRVKPGTSEKVLLAFCEKDWITIYYWVPSSGPPKLCAHILRRTEHNFEGIGGELDPI</sequence>
<organism evidence="1 2">
    <name type="scientific">Gymnopus androsaceus JB14</name>
    <dbReference type="NCBI Taxonomy" id="1447944"/>
    <lineage>
        <taxon>Eukaryota</taxon>
        <taxon>Fungi</taxon>
        <taxon>Dikarya</taxon>
        <taxon>Basidiomycota</taxon>
        <taxon>Agaricomycotina</taxon>
        <taxon>Agaricomycetes</taxon>
        <taxon>Agaricomycetidae</taxon>
        <taxon>Agaricales</taxon>
        <taxon>Marasmiineae</taxon>
        <taxon>Omphalotaceae</taxon>
        <taxon>Gymnopus</taxon>
    </lineage>
</organism>
<proteinExistence type="predicted"/>
<evidence type="ECO:0000313" key="2">
    <source>
        <dbReference type="Proteomes" id="UP000799118"/>
    </source>
</evidence>
<dbReference type="EMBL" id="ML769822">
    <property type="protein sequence ID" value="KAE9387125.1"/>
    <property type="molecule type" value="Genomic_DNA"/>
</dbReference>
<protein>
    <submittedName>
        <fullName evidence="1">Uncharacterized protein</fullName>
    </submittedName>
</protein>